<feature type="transmembrane region" description="Helical" evidence="2">
    <location>
        <begin position="447"/>
        <end position="463"/>
    </location>
</feature>
<keyword evidence="2" id="KW-0472">Membrane</keyword>
<dbReference type="GO" id="GO:0016740">
    <property type="term" value="F:transferase activity"/>
    <property type="evidence" value="ECO:0007669"/>
    <property type="project" value="UniProtKB-KW"/>
</dbReference>
<proteinExistence type="predicted"/>
<feature type="transmembrane region" description="Helical" evidence="2">
    <location>
        <begin position="421"/>
        <end position="440"/>
    </location>
</feature>
<dbReference type="AlphaFoldDB" id="A0A7W3PFR1"/>
<dbReference type="RefSeq" id="WP_182619194.1">
    <property type="nucleotide sequence ID" value="NZ_BAAATF010000010.1"/>
</dbReference>
<dbReference type="Proteomes" id="UP000540568">
    <property type="component" value="Unassembled WGS sequence"/>
</dbReference>
<evidence type="ECO:0000256" key="1">
    <source>
        <dbReference type="SAM" id="MobiDB-lite"/>
    </source>
</evidence>
<gene>
    <name evidence="4" type="ORF">FHX71_004002</name>
</gene>
<sequence length="552" mass="58597">MSRPRAVPVVVWLIVLLHLAVMLGQTAVFPNVRSPDERQHVDLILQVRQGDAWPWPGPGTAYVTQGVTAGGFVDADSLDGPQHLADRDDVPPRGERPSYLDAGGPATMTAEGPDGVAPVFNQLVQHPPLYYLMGAGVVSLLPGWQDAPLDQVWLLLRWWNALLALPLPLLLFATARRLRLPEPLPVAAALAPLAVPELTHLESAVNNDNLLVVLGACATLLVTRVLTGDLGRRTALLLGLVSTLALLTKGFALMFPAWILLAYLVAGWRHRERLRSAVTSLLVVAVTTVPGVAWWVRNVVVHGMLQPHGTHATPPDLTPVFGWSDGGHVWLGRFAERMVTLFFVQDHAAARAHDVSWWMARVALVLVLAGLTTALVRRPVPRLTALVLLFPVPALAGIVARGSWEQFAAFGDVGAAQQGRYLYTGLVGLLVIALAGAAVLRPAWRRAAPLVVLVLAGGMHLAYQHDVWRLYWWPADGGGLGAFGRAVAAVGHWYPFPAAVLVAVVAAGLALALAVGVWCARTAVGPTPPGPGTGPGRAAGTPGAATDPVVAA</sequence>
<feature type="transmembrane region" description="Helical" evidence="2">
    <location>
        <begin position="157"/>
        <end position="175"/>
    </location>
</feature>
<feature type="region of interest" description="Disordered" evidence="1">
    <location>
        <begin position="527"/>
        <end position="552"/>
    </location>
</feature>
<keyword evidence="4" id="KW-0808">Transferase</keyword>
<feature type="transmembrane region" description="Helical" evidence="2">
    <location>
        <begin position="239"/>
        <end position="265"/>
    </location>
</feature>
<evidence type="ECO:0000313" key="5">
    <source>
        <dbReference type="Proteomes" id="UP000540568"/>
    </source>
</evidence>
<feature type="domain" description="Glycosyltransferase RgtA/B/C/D-like" evidence="3">
    <location>
        <begin position="156"/>
        <end position="294"/>
    </location>
</feature>
<dbReference type="InterPro" id="IPR038731">
    <property type="entry name" value="RgtA/B/C-like"/>
</dbReference>
<keyword evidence="5" id="KW-1185">Reference proteome</keyword>
<feature type="transmembrane region" description="Helical" evidence="2">
    <location>
        <begin position="277"/>
        <end position="296"/>
    </location>
</feature>
<feature type="transmembrane region" description="Helical" evidence="2">
    <location>
        <begin position="210"/>
        <end position="227"/>
    </location>
</feature>
<feature type="compositionally biased region" description="Basic and acidic residues" evidence="1">
    <location>
        <begin position="84"/>
        <end position="98"/>
    </location>
</feature>
<feature type="region of interest" description="Disordered" evidence="1">
    <location>
        <begin position="75"/>
        <end position="107"/>
    </location>
</feature>
<protein>
    <submittedName>
        <fullName evidence="4">4-amino-4-deoxy-L-arabinose transferase-like glycosyltransferase</fullName>
    </submittedName>
</protein>
<feature type="transmembrane region" description="Helical" evidence="2">
    <location>
        <begin position="355"/>
        <end position="376"/>
    </location>
</feature>
<dbReference type="EMBL" id="JACGWV010000002">
    <property type="protein sequence ID" value="MBA8810026.1"/>
    <property type="molecule type" value="Genomic_DNA"/>
</dbReference>
<organism evidence="4 5">
    <name type="scientific">Promicromonospora sukumoe</name>
    <dbReference type="NCBI Taxonomy" id="88382"/>
    <lineage>
        <taxon>Bacteria</taxon>
        <taxon>Bacillati</taxon>
        <taxon>Actinomycetota</taxon>
        <taxon>Actinomycetes</taxon>
        <taxon>Micrococcales</taxon>
        <taxon>Promicromonosporaceae</taxon>
        <taxon>Promicromonospora</taxon>
    </lineage>
</organism>
<reference evidence="4 5" key="1">
    <citation type="submission" date="2020-07" db="EMBL/GenBank/DDBJ databases">
        <title>Sequencing the genomes of 1000 actinobacteria strains.</title>
        <authorList>
            <person name="Klenk H.-P."/>
        </authorList>
    </citation>
    <scope>NUCLEOTIDE SEQUENCE [LARGE SCALE GENOMIC DNA]</scope>
    <source>
        <strain evidence="4 5">DSM 44121</strain>
    </source>
</reference>
<keyword evidence="2" id="KW-0812">Transmembrane</keyword>
<keyword evidence="2" id="KW-1133">Transmembrane helix</keyword>
<feature type="compositionally biased region" description="Low complexity" evidence="1">
    <location>
        <begin position="536"/>
        <end position="546"/>
    </location>
</feature>
<feature type="transmembrane region" description="Helical" evidence="2">
    <location>
        <begin position="498"/>
        <end position="520"/>
    </location>
</feature>
<feature type="transmembrane region" description="Helical" evidence="2">
    <location>
        <begin position="383"/>
        <end position="401"/>
    </location>
</feature>
<evidence type="ECO:0000313" key="4">
    <source>
        <dbReference type="EMBL" id="MBA8810026.1"/>
    </source>
</evidence>
<name>A0A7W3PFR1_9MICO</name>
<accession>A0A7W3PFR1</accession>
<feature type="transmembrane region" description="Helical" evidence="2">
    <location>
        <begin position="6"/>
        <end position="29"/>
    </location>
</feature>
<evidence type="ECO:0000256" key="2">
    <source>
        <dbReference type="SAM" id="Phobius"/>
    </source>
</evidence>
<comment type="caution">
    <text evidence="4">The sequence shown here is derived from an EMBL/GenBank/DDBJ whole genome shotgun (WGS) entry which is preliminary data.</text>
</comment>
<dbReference type="Pfam" id="PF13231">
    <property type="entry name" value="PMT_2"/>
    <property type="match status" value="1"/>
</dbReference>
<evidence type="ECO:0000259" key="3">
    <source>
        <dbReference type="Pfam" id="PF13231"/>
    </source>
</evidence>